<dbReference type="RefSeq" id="WP_022549619.1">
    <property type="nucleotide sequence ID" value="NC_022528.1"/>
</dbReference>
<evidence type="ECO:0008006" key="4">
    <source>
        <dbReference type="Google" id="ProtNLM"/>
    </source>
</evidence>
<dbReference type="OrthoDB" id="6828104at2"/>
<keyword evidence="1" id="KW-0472">Membrane</keyword>
<keyword evidence="1" id="KW-1133">Transmembrane helix</keyword>
<gene>
    <name evidence="2" type="ORF">VIBNI_A0242</name>
</gene>
<protein>
    <recommendedName>
        <fullName evidence="4">NAD synthetase</fullName>
    </recommendedName>
</protein>
<name>U4K1N1_9VIBR</name>
<dbReference type="EMBL" id="FO203526">
    <property type="protein sequence ID" value="CCO56446.1"/>
    <property type="molecule type" value="Genomic_DNA"/>
</dbReference>
<sequence length="305" mass="32849">MQSLIKDPIRDIKKNALLAKLDYTLNKKKLFKEIDRIPETSGAGVVYIDSNFTVVELRKFQSTCRINPINIILREPPKQVTPQQFATQIKSSNRESKLVGEAVGAGLSCVSAVIGWVVVVGSSAAIPITGGTSAAVTYLGYAAAVASTAQCAVGGGRFIAEMTNPKGLDWLDSQEWYQNTAQALDLVSLGGVAASGALTIKMVANLRSTTSKSTMEVLKGLNRQERARLTREISRQNLNNVSNKAYKQLLKAGLVKRRHSNMEITKAIRLQLKDAIGASISFTGSASSGSVNALAIGIYEELKFE</sequence>
<evidence type="ECO:0000313" key="2">
    <source>
        <dbReference type="EMBL" id="CCO56446.1"/>
    </source>
</evidence>
<dbReference type="PATRIC" id="fig|1260221.3.peg.224"/>
<dbReference type="AlphaFoldDB" id="U4K1N1"/>
<dbReference type="Proteomes" id="UP000016895">
    <property type="component" value="Chromosome 1"/>
</dbReference>
<dbReference type="KEGG" id="vni:VIBNI_A0242"/>
<evidence type="ECO:0000256" key="1">
    <source>
        <dbReference type="SAM" id="Phobius"/>
    </source>
</evidence>
<feature type="transmembrane region" description="Helical" evidence="1">
    <location>
        <begin position="98"/>
        <end position="119"/>
    </location>
</feature>
<keyword evidence="1" id="KW-0812">Transmembrane</keyword>
<evidence type="ECO:0000313" key="3">
    <source>
        <dbReference type="Proteomes" id="UP000016895"/>
    </source>
</evidence>
<accession>U4K1N1</accession>
<reference evidence="2 3" key="1">
    <citation type="journal article" date="2013" name="ISME J.">
        <title>Comparative genomics of pathogenic lineages of Vibrio nigripulchritudo identifies virulence-associated traits.</title>
        <authorList>
            <person name="Goudenege D."/>
            <person name="Labreuche Y."/>
            <person name="Krin E."/>
            <person name="Ansquer D."/>
            <person name="Mangenot S."/>
            <person name="Calteau A."/>
            <person name="Medigue C."/>
            <person name="Mazel D."/>
            <person name="Polz M.F."/>
            <person name="Le Roux F."/>
        </authorList>
    </citation>
    <scope>NUCLEOTIDE SEQUENCE [LARGE SCALE GENOMIC DNA]</scope>
    <source>
        <strain evidence="3">SnF1</strain>
    </source>
</reference>
<organism evidence="2 3">
    <name type="scientific">Vibrio nigripulchritudo</name>
    <dbReference type="NCBI Taxonomy" id="28173"/>
    <lineage>
        <taxon>Bacteria</taxon>
        <taxon>Pseudomonadati</taxon>
        <taxon>Pseudomonadota</taxon>
        <taxon>Gammaproteobacteria</taxon>
        <taxon>Vibrionales</taxon>
        <taxon>Vibrionaceae</taxon>
        <taxon>Vibrio</taxon>
    </lineage>
</organism>
<dbReference type="STRING" id="28173.VIBNI_A0242"/>
<keyword evidence="3" id="KW-1185">Reference proteome</keyword>
<proteinExistence type="predicted"/>